<dbReference type="Proteomes" id="UP000738325">
    <property type="component" value="Unassembled WGS sequence"/>
</dbReference>
<reference evidence="2" key="1">
    <citation type="journal article" date="2020" name="Fungal Divers.">
        <title>Resolving the Mortierellaceae phylogeny through synthesis of multi-gene phylogenetics and phylogenomics.</title>
        <authorList>
            <person name="Vandepol N."/>
            <person name="Liber J."/>
            <person name="Desiro A."/>
            <person name="Na H."/>
            <person name="Kennedy M."/>
            <person name="Barry K."/>
            <person name="Grigoriev I.V."/>
            <person name="Miller A.N."/>
            <person name="O'Donnell K."/>
            <person name="Stajich J.E."/>
            <person name="Bonito G."/>
        </authorList>
    </citation>
    <scope>NUCLEOTIDE SEQUENCE</scope>
    <source>
        <strain evidence="2">REB-010B</strain>
    </source>
</reference>
<organism evidence="2 3">
    <name type="scientific">Dissophora globulifera</name>
    <dbReference type="NCBI Taxonomy" id="979702"/>
    <lineage>
        <taxon>Eukaryota</taxon>
        <taxon>Fungi</taxon>
        <taxon>Fungi incertae sedis</taxon>
        <taxon>Mucoromycota</taxon>
        <taxon>Mortierellomycotina</taxon>
        <taxon>Mortierellomycetes</taxon>
        <taxon>Mortierellales</taxon>
        <taxon>Mortierellaceae</taxon>
        <taxon>Dissophora</taxon>
    </lineage>
</organism>
<proteinExistence type="predicted"/>
<accession>A0A9P6UZK2</accession>
<dbReference type="AlphaFoldDB" id="A0A9P6UZK2"/>
<feature type="compositionally biased region" description="Acidic residues" evidence="1">
    <location>
        <begin position="224"/>
        <end position="238"/>
    </location>
</feature>
<comment type="caution">
    <text evidence="2">The sequence shown here is derived from an EMBL/GenBank/DDBJ whole genome shotgun (WGS) entry which is preliminary data.</text>
</comment>
<feature type="compositionally biased region" description="Basic and acidic residues" evidence="1">
    <location>
        <begin position="208"/>
        <end position="223"/>
    </location>
</feature>
<evidence type="ECO:0000313" key="3">
    <source>
        <dbReference type="Proteomes" id="UP000738325"/>
    </source>
</evidence>
<feature type="region of interest" description="Disordered" evidence="1">
    <location>
        <begin position="198"/>
        <end position="238"/>
    </location>
</feature>
<sequence>MYRSGEVVSEASVLCKSAARTLETRRVYGHKIGLLISSTTTRLEFGCIEAVKTDEGVQGAKALTDARKIVKLLKDIHDCIVRKTDDPNALHELESFGLQLSRTKMTIYKLRKIRADGPHYHLVDHGSHLFPLGGLAVAAISRLLTGLVTLKKSMEAMAIKIATWAVPGIRFEHEWMGFDMRKMFSVRGGVGLASCCPERTIPEAPEPDETRQEADAYLSRETEVHEEDTGGVEEPAEE</sequence>
<protein>
    <submittedName>
        <fullName evidence="2">Uncharacterized protein</fullName>
    </submittedName>
</protein>
<keyword evidence="3" id="KW-1185">Reference proteome</keyword>
<dbReference type="OrthoDB" id="2441193at2759"/>
<name>A0A9P6UZK2_9FUNG</name>
<gene>
    <name evidence="2" type="ORF">BGZ99_006151</name>
</gene>
<dbReference type="EMBL" id="JAAAIP010000041">
    <property type="protein sequence ID" value="KAG0328135.1"/>
    <property type="molecule type" value="Genomic_DNA"/>
</dbReference>
<evidence type="ECO:0000313" key="2">
    <source>
        <dbReference type="EMBL" id="KAG0328135.1"/>
    </source>
</evidence>
<evidence type="ECO:0000256" key="1">
    <source>
        <dbReference type="SAM" id="MobiDB-lite"/>
    </source>
</evidence>